<evidence type="ECO:0000256" key="1">
    <source>
        <dbReference type="SAM" id="MobiDB-lite"/>
    </source>
</evidence>
<evidence type="ECO:0000313" key="3">
    <source>
        <dbReference type="Proteomes" id="UP000591626"/>
    </source>
</evidence>
<dbReference type="RefSeq" id="WP_167617180.1">
    <property type="nucleotide sequence ID" value="NZ_JAAUVV010000022.1"/>
</dbReference>
<sequence length="207" mass="22095">MKRFAILSTALCVMLSGCTTEQPLNDDTTPNIESGTPSESAADKPQAQAFVFKSGVLEIGDFDPYTIGDDIFDPCTEITQEEFTAAGFEEVEPVLEKYAGISGGLKSCFLTSQDGENSATISNNVANRPVIEDAYGTEERISTILPELYVYSPRFGTSTSCFAQVDTLRGGVAVIASGLEMTSSNESNCAKAQKVLENLFAAHSSGR</sequence>
<accession>A0AAP6XLQ5</accession>
<protein>
    <submittedName>
        <fullName evidence="2">DUF3558 domain-containing protein</fullName>
    </submittedName>
</protein>
<gene>
    <name evidence="2" type="ORF">HC138_09820</name>
</gene>
<feature type="compositionally biased region" description="Polar residues" evidence="1">
    <location>
        <begin position="23"/>
        <end position="39"/>
    </location>
</feature>
<evidence type="ECO:0000313" key="2">
    <source>
        <dbReference type="EMBL" id="NJJ04641.1"/>
    </source>
</evidence>
<feature type="region of interest" description="Disordered" evidence="1">
    <location>
        <begin position="23"/>
        <end position="45"/>
    </location>
</feature>
<proteinExistence type="predicted"/>
<comment type="caution">
    <text evidence="2">The sequence shown here is derived from an EMBL/GenBank/DDBJ whole genome shotgun (WGS) entry which is preliminary data.</text>
</comment>
<dbReference type="Proteomes" id="UP000591626">
    <property type="component" value="Unassembled WGS sequence"/>
</dbReference>
<dbReference type="AlphaFoldDB" id="A0AAP6XLQ5"/>
<name>A0AAP6XLQ5_9CORY</name>
<dbReference type="PROSITE" id="PS51257">
    <property type="entry name" value="PROKAR_LIPOPROTEIN"/>
    <property type="match status" value="1"/>
</dbReference>
<dbReference type="InterPro" id="IPR024520">
    <property type="entry name" value="DUF3558"/>
</dbReference>
<dbReference type="Pfam" id="PF12079">
    <property type="entry name" value="DUF3558"/>
    <property type="match status" value="1"/>
</dbReference>
<reference evidence="2 3" key="1">
    <citation type="submission" date="2020-03" db="EMBL/GenBank/DDBJ databases">
        <title>Draft genome sequences of bacterial isolates from the female urobiome.</title>
        <authorList>
            <person name="Miller-Ensminger T."/>
            <person name="Wolfe A.J."/>
            <person name="Putonti C."/>
        </authorList>
    </citation>
    <scope>NUCLEOTIDE SEQUENCE [LARGE SCALE GENOMIC DNA]</scope>
    <source>
        <strain evidence="2 3">UMB8490</strain>
    </source>
</reference>
<dbReference type="EMBL" id="JAAUVV010000022">
    <property type="protein sequence ID" value="NJJ04641.1"/>
    <property type="molecule type" value="Genomic_DNA"/>
</dbReference>
<organism evidence="2 3">
    <name type="scientific">Corynebacterium coyleae</name>
    <dbReference type="NCBI Taxonomy" id="53374"/>
    <lineage>
        <taxon>Bacteria</taxon>
        <taxon>Bacillati</taxon>
        <taxon>Actinomycetota</taxon>
        <taxon>Actinomycetes</taxon>
        <taxon>Mycobacteriales</taxon>
        <taxon>Corynebacteriaceae</taxon>
        <taxon>Corynebacterium</taxon>
    </lineage>
</organism>